<gene>
    <name evidence="1" type="ORF">HGH91_06710</name>
</gene>
<name>A0A847SL54_9BACT</name>
<dbReference type="AlphaFoldDB" id="A0A847SL54"/>
<dbReference type="RefSeq" id="WP_168737652.1">
    <property type="nucleotide sequence ID" value="NZ_JABAHZ010000001.1"/>
</dbReference>
<accession>A0A847SL54</accession>
<protein>
    <submittedName>
        <fullName evidence="1">Uncharacterized protein</fullName>
    </submittedName>
</protein>
<organism evidence="1 2">
    <name type="scientific">Chitinophaga eiseniae</name>
    <dbReference type="NCBI Taxonomy" id="634771"/>
    <lineage>
        <taxon>Bacteria</taxon>
        <taxon>Pseudomonadati</taxon>
        <taxon>Bacteroidota</taxon>
        <taxon>Chitinophagia</taxon>
        <taxon>Chitinophagales</taxon>
        <taxon>Chitinophagaceae</taxon>
        <taxon>Chitinophaga</taxon>
    </lineage>
</organism>
<dbReference type="EMBL" id="JABAHZ010000001">
    <property type="protein sequence ID" value="NLR78308.1"/>
    <property type="molecule type" value="Genomic_DNA"/>
</dbReference>
<keyword evidence="2" id="KW-1185">Reference proteome</keyword>
<comment type="caution">
    <text evidence="1">The sequence shown here is derived from an EMBL/GenBank/DDBJ whole genome shotgun (WGS) entry which is preliminary data.</text>
</comment>
<dbReference type="Proteomes" id="UP000552864">
    <property type="component" value="Unassembled WGS sequence"/>
</dbReference>
<evidence type="ECO:0000313" key="2">
    <source>
        <dbReference type="Proteomes" id="UP000552864"/>
    </source>
</evidence>
<reference evidence="1 2" key="1">
    <citation type="submission" date="2020-04" db="EMBL/GenBank/DDBJ databases">
        <authorList>
            <person name="Yin C."/>
        </authorList>
    </citation>
    <scope>NUCLEOTIDE SEQUENCE [LARGE SCALE GENOMIC DNA]</scope>
    <source>
        <strain evidence="1 2">Ak56</strain>
    </source>
</reference>
<proteinExistence type="predicted"/>
<sequence length="263" mass="30184">MNKYLRPGKLIMLLLAVMLAVGAFAGMPLLRTWWKPQPVKKTVEDENPRYGEKEATILKELIAVYRRMDSIPVMETGGKIVATDPANPSDDLRTDFNYQRKNNLLYYQLGESEMVQLQDVNISTNKSVNRMFVTPPQTITTVAHLPVDSIIALWEDDSYAISTKEIDQQVTVSFLCEQHASCKELKITYNRASRKMNSMYMRLTNLSDPFNKALDRVVDITFNRWEEGKVNDSYFTLSRYLKKDGNSWLPAGAYSQYKLISTL</sequence>
<evidence type="ECO:0000313" key="1">
    <source>
        <dbReference type="EMBL" id="NLR78308.1"/>
    </source>
</evidence>